<dbReference type="AlphaFoldDB" id="A0A172UMS3"/>
<dbReference type="InterPro" id="IPR023393">
    <property type="entry name" value="START-like_dom_sf"/>
</dbReference>
<dbReference type="CDD" id="cd07812">
    <property type="entry name" value="SRPBCC"/>
    <property type="match status" value="1"/>
</dbReference>
<dbReference type="EMBL" id="CP015596">
    <property type="protein sequence ID" value="ANE80425.1"/>
    <property type="molecule type" value="Genomic_DNA"/>
</dbReference>
<dbReference type="Proteomes" id="UP000077143">
    <property type="component" value="Chromosome"/>
</dbReference>
<dbReference type="STRING" id="1682113.A7U43_14930"/>
<protein>
    <submittedName>
        <fullName evidence="1">Polyketide cyclase / dehydrase and lipid transport</fullName>
    </submittedName>
</protein>
<dbReference type="KEGG" id="madi:A7U43_14930"/>
<keyword evidence="2" id="KW-1185">Reference proteome</keyword>
<dbReference type="InterPro" id="IPR019587">
    <property type="entry name" value="Polyketide_cyclase/dehydratase"/>
</dbReference>
<proteinExistence type="predicted"/>
<organism evidence="1 2">
    <name type="scientific">Mycobacterium adipatum</name>
    <dbReference type="NCBI Taxonomy" id="1682113"/>
    <lineage>
        <taxon>Bacteria</taxon>
        <taxon>Bacillati</taxon>
        <taxon>Actinomycetota</taxon>
        <taxon>Actinomycetes</taxon>
        <taxon>Mycobacteriales</taxon>
        <taxon>Mycobacteriaceae</taxon>
        <taxon>Mycobacterium</taxon>
    </lineage>
</organism>
<sequence>MIAQRTVSEVIAAGPDVVRDFYADLDNLRTLHPLIVAVQRTARTVGPDGHVLTYRVRDRIVLGRIILPVTYRATLHVPAEGDVWTEARQFPKVRLRGRVSFDEVDGGTRLTERLSITAPWPLAGFTARQAVAAHATMLAGIRAHFA</sequence>
<dbReference type="RefSeq" id="WP_067996621.1">
    <property type="nucleotide sequence ID" value="NZ_CP015596.1"/>
</dbReference>
<gene>
    <name evidence="1" type="ORF">A7U43_14930</name>
</gene>
<dbReference type="Gene3D" id="3.30.530.20">
    <property type="match status" value="1"/>
</dbReference>
<dbReference type="Pfam" id="PF10604">
    <property type="entry name" value="Polyketide_cyc2"/>
    <property type="match status" value="1"/>
</dbReference>
<accession>A0A172UMS3</accession>
<reference evidence="1 2" key="1">
    <citation type="submission" date="2016-05" db="EMBL/GenBank/DDBJ databases">
        <title>Complete genome sequence of a phthalic acid esters degrading Mycobacterium sp. YC-RL4.</title>
        <authorList>
            <person name="Ren L."/>
            <person name="Fan S."/>
            <person name="Ruth N."/>
            <person name="Jia Y."/>
            <person name="Wang J."/>
            <person name="Qiao C."/>
        </authorList>
    </citation>
    <scope>NUCLEOTIDE SEQUENCE [LARGE SCALE GENOMIC DNA]</scope>
    <source>
        <strain evidence="1 2">YC-RL4</strain>
    </source>
</reference>
<dbReference type="SUPFAM" id="SSF55961">
    <property type="entry name" value="Bet v1-like"/>
    <property type="match status" value="1"/>
</dbReference>
<evidence type="ECO:0000313" key="2">
    <source>
        <dbReference type="Proteomes" id="UP000077143"/>
    </source>
</evidence>
<dbReference type="OrthoDB" id="72630at2"/>
<evidence type="ECO:0000313" key="1">
    <source>
        <dbReference type="EMBL" id="ANE80425.1"/>
    </source>
</evidence>
<name>A0A172UMS3_9MYCO</name>